<gene>
    <name evidence="2" type="ORF">R1sor_005863</name>
</gene>
<reference evidence="2 3" key="1">
    <citation type="submission" date="2024-09" db="EMBL/GenBank/DDBJ databases">
        <title>Chromosome-scale assembly of Riccia sorocarpa.</title>
        <authorList>
            <person name="Paukszto L."/>
        </authorList>
    </citation>
    <scope>NUCLEOTIDE SEQUENCE [LARGE SCALE GENOMIC DNA]</scope>
    <source>
        <strain evidence="2">LP-2024</strain>
        <tissue evidence="2">Aerial parts of the thallus</tissue>
    </source>
</reference>
<accession>A0ABD3HNR1</accession>
<protein>
    <submittedName>
        <fullName evidence="2">Uncharacterized protein</fullName>
    </submittedName>
</protein>
<evidence type="ECO:0000256" key="1">
    <source>
        <dbReference type="SAM" id="MobiDB-lite"/>
    </source>
</evidence>
<feature type="region of interest" description="Disordered" evidence="1">
    <location>
        <begin position="1"/>
        <end position="70"/>
    </location>
</feature>
<dbReference type="EMBL" id="JBJQOH010000003">
    <property type="protein sequence ID" value="KAL3692212.1"/>
    <property type="molecule type" value="Genomic_DNA"/>
</dbReference>
<organism evidence="2 3">
    <name type="scientific">Riccia sorocarpa</name>
    <dbReference type="NCBI Taxonomy" id="122646"/>
    <lineage>
        <taxon>Eukaryota</taxon>
        <taxon>Viridiplantae</taxon>
        <taxon>Streptophyta</taxon>
        <taxon>Embryophyta</taxon>
        <taxon>Marchantiophyta</taxon>
        <taxon>Marchantiopsida</taxon>
        <taxon>Marchantiidae</taxon>
        <taxon>Marchantiales</taxon>
        <taxon>Ricciaceae</taxon>
        <taxon>Riccia</taxon>
    </lineage>
</organism>
<proteinExistence type="predicted"/>
<keyword evidence="3" id="KW-1185">Reference proteome</keyword>
<evidence type="ECO:0000313" key="2">
    <source>
        <dbReference type="EMBL" id="KAL3692212.1"/>
    </source>
</evidence>
<comment type="caution">
    <text evidence="2">The sequence shown here is derived from an EMBL/GenBank/DDBJ whole genome shotgun (WGS) entry which is preliminary data.</text>
</comment>
<feature type="compositionally biased region" description="Low complexity" evidence="1">
    <location>
        <begin position="9"/>
        <end position="21"/>
    </location>
</feature>
<feature type="compositionally biased region" description="Polar residues" evidence="1">
    <location>
        <begin position="51"/>
        <end position="60"/>
    </location>
</feature>
<dbReference type="AlphaFoldDB" id="A0ABD3HNR1"/>
<name>A0ABD3HNR1_9MARC</name>
<sequence length="173" mass="18964">MRVQPRSHGAPVGAQVPVAVQNPEKTHNKNGENPTQTPVVPNDPATRVRNPVTTRANGETSAAKLKRNRHVAEKDMDLSLTIVPAVKSRADTDYFSEDDFRVVDLDHYNVPAADLDAIQSDFLYVGYAVKKTVKQLVTTAEELPDFIPLARSSEYSDLCSNRRDGKPGIGSLP</sequence>
<evidence type="ECO:0000313" key="3">
    <source>
        <dbReference type="Proteomes" id="UP001633002"/>
    </source>
</evidence>
<dbReference type="Proteomes" id="UP001633002">
    <property type="component" value="Unassembled WGS sequence"/>
</dbReference>